<evidence type="ECO:0000256" key="16">
    <source>
        <dbReference type="SAM" id="MobiDB-lite"/>
    </source>
</evidence>
<accession>A0A7I4Y9F7</accession>
<dbReference type="InterPro" id="IPR011042">
    <property type="entry name" value="6-blade_b-propeller_TolB-like"/>
</dbReference>
<dbReference type="InterPro" id="IPR002172">
    <property type="entry name" value="LDrepeatLR_classA_rpt"/>
</dbReference>
<dbReference type="InterPro" id="IPR023415">
    <property type="entry name" value="LDLR_class-A_CS"/>
</dbReference>
<dbReference type="PROSITE" id="PS51120">
    <property type="entry name" value="LDLRB"/>
    <property type="match status" value="1"/>
</dbReference>
<evidence type="ECO:0000256" key="6">
    <source>
        <dbReference type="ARBA" id="ARBA00022729"/>
    </source>
</evidence>
<dbReference type="SUPFAM" id="SSF57196">
    <property type="entry name" value="EGF/Laminin"/>
    <property type="match status" value="1"/>
</dbReference>
<feature type="repeat" description="LDL-receptor class B" evidence="15">
    <location>
        <begin position="521"/>
        <end position="565"/>
    </location>
</feature>
<dbReference type="InterPro" id="IPR026823">
    <property type="entry name" value="cEGF"/>
</dbReference>
<dbReference type="InterPro" id="IPR018097">
    <property type="entry name" value="EGF_Ca-bd_CS"/>
</dbReference>
<dbReference type="PROSITE" id="PS00022">
    <property type="entry name" value="EGF_1"/>
    <property type="match status" value="1"/>
</dbReference>
<dbReference type="PRINTS" id="PR00261">
    <property type="entry name" value="LDLRECEPTOR"/>
</dbReference>
<feature type="disulfide bond" evidence="14">
    <location>
        <begin position="74"/>
        <end position="92"/>
    </location>
</feature>
<evidence type="ECO:0000256" key="7">
    <source>
        <dbReference type="ARBA" id="ARBA00022737"/>
    </source>
</evidence>
<evidence type="ECO:0000256" key="8">
    <source>
        <dbReference type="ARBA" id="ARBA00022989"/>
    </source>
</evidence>
<dbReference type="InterPro" id="IPR051221">
    <property type="entry name" value="LDLR-related"/>
</dbReference>
<feature type="disulfide bond" evidence="14">
    <location>
        <begin position="125"/>
        <end position="143"/>
    </location>
</feature>
<dbReference type="WBParaSite" id="HCON_00069830-00001">
    <property type="protein sequence ID" value="HCON_00069830-00001"/>
    <property type="gene ID" value="HCON_00069830"/>
</dbReference>
<feature type="disulfide bond" evidence="14">
    <location>
        <begin position="67"/>
        <end position="79"/>
    </location>
</feature>
<dbReference type="PROSITE" id="PS01209">
    <property type="entry name" value="LDLRA_1"/>
    <property type="match status" value="3"/>
</dbReference>
<dbReference type="PANTHER" id="PTHR22722">
    <property type="entry name" value="LOW-DENSITY LIPOPROTEIN RECEPTOR-RELATED PROTEIN 2-RELATED"/>
    <property type="match status" value="1"/>
</dbReference>
<feature type="disulfide bond" evidence="14">
    <location>
        <begin position="118"/>
        <end position="130"/>
    </location>
</feature>
<dbReference type="PANTHER" id="PTHR22722:SF14">
    <property type="entry name" value="MEGALIN, ISOFORM A"/>
    <property type="match status" value="1"/>
</dbReference>
<dbReference type="SMART" id="SM00179">
    <property type="entry name" value="EGF_CA"/>
    <property type="match status" value="1"/>
</dbReference>
<dbReference type="InterPro" id="IPR000033">
    <property type="entry name" value="LDLR_classB_rpt"/>
</dbReference>
<dbReference type="CDD" id="cd00112">
    <property type="entry name" value="LDLa"/>
    <property type="match status" value="5"/>
</dbReference>
<dbReference type="OMA" id="GVHHPYD"/>
<dbReference type="SUPFAM" id="SSF57184">
    <property type="entry name" value="Growth factor receptor domain"/>
    <property type="match status" value="1"/>
</dbReference>
<evidence type="ECO:0000313" key="21">
    <source>
        <dbReference type="WBParaSite" id="HCON_00069830-00001"/>
    </source>
</evidence>
<evidence type="ECO:0000256" key="13">
    <source>
        <dbReference type="PROSITE-ProRule" id="PRU00076"/>
    </source>
</evidence>
<protein>
    <submittedName>
        <fullName evidence="21">EGF-like domain-containing protein</fullName>
    </submittedName>
</protein>
<dbReference type="InterPro" id="IPR001881">
    <property type="entry name" value="EGF-like_Ca-bd_dom"/>
</dbReference>
<dbReference type="PROSITE" id="PS50068">
    <property type="entry name" value="LDLRA_2"/>
    <property type="match status" value="5"/>
</dbReference>
<dbReference type="AlphaFoldDB" id="A0A7I4Y9F7"/>
<keyword evidence="8 17" id="KW-1133">Transmembrane helix</keyword>
<dbReference type="SMART" id="SM00181">
    <property type="entry name" value="EGF"/>
    <property type="match status" value="5"/>
</dbReference>
<keyword evidence="9 17" id="KW-0472">Membrane</keyword>
<evidence type="ECO:0000313" key="20">
    <source>
        <dbReference type="Proteomes" id="UP000025227"/>
    </source>
</evidence>
<keyword evidence="5 17" id="KW-0812">Transmembrane</keyword>
<evidence type="ECO:0000256" key="3">
    <source>
        <dbReference type="ARBA" id="ARBA00022536"/>
    </source>
</evidence>
<evidence type="ECO:0000256" key="14">
    <source>
        <dbReference type="PROSITE-ProRule" id="PRU00124"/>
    </source>
</evidence>
<feature type="domain" description="EGF-like" evidence="19">
    <location>
        <begin position="732"/>
        <end position="775"/>
    </location>
</feature>
<keyword evidence="10 13" id="KW-1015">Disulfide bond</keyword>
<dbReference type="PROSITE" id="PS50026">
    <property type="entry name" value="EGF_3"/>
    <property type="match status" value="1"/>
</dbReference>
<dbReference type="InterPro" id="IPR009030">
    <property type="entry name" value="Growth_fac_rcpt_cys_sf"/>
</dbReference>
<evidence type="ECO:0000256" key="2">
    <source>
        <dbReference type="ARBA" id="ARBA00004308"/>
    </source>
</evidence>
<evidence type="ECO:0000256" key="18">
    <source>
        <dbReference type="SAM" id="SignalP"/>
    </source>
</evidence>
<proteinExistence type="predicted"/>
<keyword evidence="6 18" id="KW-0732">Signal</keyword>
<dbReference type="SMART" id="SM00135">
    <property type="entry name" value="LY"/>
    <property type="match status" value="4"/>
</dbReference>
<feature type="region of interest" description="Disordered" evidence="16">
    <location>
        <begin position="879"/>
        <end position="901"/>
    </location>
</feature>
<dbReference type="SUPFAM" id="SSF57424">
    <property type="entry name" value="LDL receptor-like module"/>
    <property type="match status" value="4"/>
</dbReference>
<reference evidence="21" key="1">
    <citation type="submission" date="2020-12" db="UniProtKB">
        <authorList>
            <consortium name="WormBaseParasite"/>
        </authorList>
    </citation>
    <scope>IDENTIFICATION</scope>
    <source>
        <strain evidence="21">MHco3</strain>
    </source>
</reference>
<evidence type="ECO:0000256" key="15">
    <source>
        <dbReference type="PROSITE-ProRule" id="PRU00461"/>
    </source>
</evidence>
<dbReference type="InterPro" id="IPR000742">
    <property type="entry name" value="EGF"/>
</dbReference>
<feature type="disulfide bond" evidence="14">
    <location>
        <begin position="46"/>
        <end position="61"/>
    </location>
</feature>
<dbReference type="GO" id="GO:0042562">
    <property type="term" value="F:hormone binding"/>
    <property type="evidence" value="ECO:0007669"/>
    <property type="project" value="TreeGrafter"/>
</dbReference>
<dbReference type="SMART" id="SM00192">
    <property type="entry name" value="LDLa"/>
    <property type="match status" value="5"/>
</dbReference>
<feature type="compositionally biased region" description="Basic and acidic residues" evidence="16">
    <location>
        <begin position="879"/>
        <end position="890"/>
    </location>
</feature>
<keyword evidence="20" id="KW-1185">Reference proteome</keyword>
<evidence type="ECO:0000256" key="4">
    <source>
        <dbReference type="ARBA" id="ARBA00022583"/>
    </source>
</evidence>
<evidence type="ECO:0000259" key="19">
    <source>
        <dbReference type="PROSITE" id="PS50026"/>
    </source>
</evidence>
<dbReference type="Gene3D" id="2.120.10.30">
    <property type="entry name" value="TolB, C-terminal domain"/>
    <property type="match status" value="1"/>
</dbReference>
<feature type="signal peptide" evidence="18">
    <location>
        <begin position="1"/>
        <end position="18"/>
    </location>
</feature>
<dbReference type="GO" id="GO:0016324">
    <property type="term" value="C:apical plasma membrane"/>
    <property type="evidence" value="ECO:0007669"/>
    <property type="project" value="TreeGrafter"/>
</dbReference>
<evidence type="ECO:0000256" key="9">
    <source>
        <dbReference type="ARBA" id="ARBA00023136"/>
    </source>
</evidence>
<dbReference type="GO" id="GO:0043235">
    <property type="term" value="C:receptor complex"/>
    <property type="evidence" value="ECO:0007669"/>
    <property type="project" value="TreeGrafter"/>
</dbReference>
<evidence type="ECO:0000256" key="11">
    <source>
        <dbReference type="ARBA" id="ARBA00023170"/>
    </source>
</evidence>
<keyword evidence="12" id="KW-0325">Glycoprotein</keyword>
<comment type="caution">
    <text evidence="13">Lacks conserved residue(s) required for the propagation of feature annotation.</text>
</comment>
<comment type="subcellular location">
    <subcellularLocation>
        <location evidence="2">Endomembrane system</location>
    </subcellularLocation>
    <subcellularLocation>
        <location evidence="1">Membrane</location>
        <topology evidence="1">Single-pass membrane protein</topology>
    </subcellularLocation>
</comment>
<dbReference type="CDD" id="cd00054">
    <property type="entry name" value="EGF_CA"/>
    <property type="match status" value="1"/>
</dbReference>
<keyword evidence="3 13" id="KW-0245">EGF-like domain</keyword>
<dbReference type="GO" id="GO:0012505">
    <property type="term" value="C:endomembrane system"/>
    <property type="evidence" value="ECO:0007669"/>
    <property type="project" value="UniProtKB-SubCell"/>
</dbReference>
<dbReference type="GO" id="GO:0005509">
    <property type="term" value="F:calcium ion binding"/>
    <property type="evidence" value="ECO:0007669"/>
    <property type="project" value="InterPro"/>
</dbReference>
<dbReference type="GO" id="GO:0006898">
    <property type="term" value="P:receptor-mediated endocytosis"/>
    <property type="evidence" value="ECO:0007669"/>
    <property type="project" value="TreeGrafter"/>
</dbReference>
<evidence type="ECO:0000256" key="5">
    <source>
        <dbReference type="ARBA" id="ARBA00022692"/>
    </source>
</evidence>
<dbReference type="Gene3D" id="2.10.25.10">
    <property type="entry name" value="Laminin"/>
    <property type="match status" value="3"/>
</dbReference>
<keyword evidence="7" id="KW-0677">Repeat</keyword>
<dbReference type="OrthoDB" id="9990982at2759"/>
<dbReference type="SUPFAM" id="SSF63825">
    <property type="entry name" value="YWTD domain"/>
    <property type="match status" value="1"/>
</dbReference>
<feature type="disulfide bond" evidence="14">
    <location>
        <begin position="137"/>
        <end position="152"/>
    </location>
</feature>
<feature type="disulfide bond" evidence="14">
    <location>
        <begin position="190"/>
        <end position="205"/>
    </location>
</feature>
<dbReference type="PROSITE" id="PS01187">
    <property type="entry name" value="EGF_CA"/>
    <property type="match status" value="1"/>
</dbReference>
<dbReference type="Pfam" id="PF12662">
    <property type="entry name" value="cEGF"/>
    <property type="match status" value="1"/>
</dbReference>
<evidence type="ECO:0000256" key="10">
    <source>
        <dbReference type="ARBA" id="ARBA00023157"/>
    </source>
</evidence>
<feature type="disulfide bond" evidence="14">
    <location>
        <begin position="86"/>
        <end position="101"/>
    </location>
</feature>
<name>A0A7I4Y9F7_HAECO</name>
<evidence type="ECO:0000256" key="12">
    <source>
        <dbReference type="ARBA" id="ARBA00023180"/>
    </source>
</evidence>
<keyword evidence="4" id="KW-0254">Endocytosis</keyword>
<evidence type="ECO:0000256" key="1">
    <source>
        <dbReference type="ARBA" id="ARBA00004167"/>
    </source>
</evidence>
<feature type="disulfide bond" evidence="13">
    <location>
        <begin position="765"/>
        <end position="774"/>
    </location>
</feature>
<dbReference type="Pfam" id="PF00057">
    <property type="entry name" value="Ldl_recept_a"/>
    <property type="match status" value="5"/>
</dbReference>
<sequence length="934" mass="103772">MTVTAATIFLAVLYAVQSFPLTCNNSTQFDCQTSDAHRCIPLEWLCDGLKDCTNGLDESHCSYLHTCPEGDFICRSGDCVSSHYKCDGEVDCPGGEDENGCEFFSAYEPASSVVHTACHANMFQCRHGPCIAKAYICDGEMDCPLGEDERNCTKPGESPSQRSEPPVECNNPGMVMCADHTACFPKHWICDGEADCLDESDESDCALSVDKFLAESVTELCHPGEHRCDGGSRCIPMNRTCDGKLDCPDGDDEGPLCKECEVRRTPCEYKCVNTPLGFCSEWRGGYARTKSSAKRGRSTLWVKRIVFGSRCVCPHGSSLNPDEYTCTQKDECSTPEGKQCQHYCENRLNSYRCTCAPGYRLGPDGHSCRLDRDNEGTLFVALGHEVRTMPLFESRTSHEGYETAQSLGSHGVVRSIDFVVNRQLIYLAISGSDHRGEVAVSVGGLLRVVRENIIGVGQIAVDWMGNNFFLTQRYPSLSPGISVCTQDGFFCRKIVKGQVADMNDPSKRQHYQGIALHPQRGAMVWIESYANRNRIMSANMDGTNVRVLVENKLEYPTGIAIDMITSDVYFGDVEREMIERVNLDTRERTVVLTQGVHHPYDLKYFNGFLYWSDWGSSSLKVAELSIHHSSAHLIHSFTALPFGLAINHSMYQPSPSSFPCQFTSCQWMCVSIPNAEGDLQAKCLCPDGYVDKQDGDCAPLRESVVEDVEGITDEDIHKTVVLDLSHVGVAWMKERCDNGDGCLNGGECQDIKNEHGRVTKIVCNCPAMYEGDRCERKNPFEEESSQFMPSSRSMFFPLLFTAVFVLFIGAAFVLSYRYIDQIGKASKTVTNLVERRAKRIPPILPKILPFIHSIRDRFFTTVTGARNLHRKGSGVLRKDFSNPLFNDDRSSTGSAPEEAPTNELAYSNPIFADENTHAAPFSGIQVTYTNKFAT</sequence>
<organism evidence="20 21">
    <name type="scientific">Haemonchus contortus</name>
    <name type="common">Barber pole worm</name>
    <dbReference type="NCBI Taxonomy" id="6289"/>
    <lineage>
        <taxon>Eukaryota</taxon>
        <taxon>Metazoa</taxon>
        <taxon>Ecdysozoa</taxon>
        <taxon>Nematoda</taxon>
        <taxon>Chromadorea</taxon>
        <taxon>Rhabditida</taxon>
        <taxon>Rhabditina</taxon>
        <taxon>Rhabditomorpha</taxon>
        <taxon>Strongyloidea</taxon>
        <taxon>Trichostrongylidae</taxon>
        <taxon>Haemonchus</taxon>
    </lineage>
</organism>
<dbReference type="Gene3D" id="4.10.400.10">
    <property type="entry name" value="Low-density Lipoprotein Receptor"/>
    <property type="match status" value="5"/>
</dbReference>
<dbReference type="Proteomes" id="UP000025227">
    <property type="component" value="Unplaced"/>
</dbReference>
<feature type="transmembrane region" description="Helical" evidence="17">
    <location>
        <begin position="794"/>
        <end position="814"/>
    </location>
</feature>
<feature type="chain" id="PRO_5029804165" evidence="18">
    <location>
        <begin position="19"/>
        <end position="934"/>
    </location>
</feature>
<dbReference type="InterPro" id="IPR036055">
    <property type="entry name" value="LDL_receptor-like_sf"/>
</dbReference>
<keyword evidence="11" id="KW-0675">Receptor</keyword>
<dbReference type="PROSITE" id="PS01186">
    <property type="entry name" value="EGF_2"/>
    <property type="match status" value="1"/>
</dbReference>
<evidence type="ECO:0000256" key="17">
    <source>
        <dbReference type="SAM" id="Phobius"/>
    </source>
</evidence>